<dbReference type="Pfam" id="PF00400">
    <property type="entry name" value="WD40"/>
    <property type="match status" value="2"/>
</dbReference>
<dbReference type="Gene3D" id="2.130.10.10">
    <property type="entry name" value="YVTN repeat-like/Quinoprotein amine dehydrogenase"/>
    <property type="match status" value="2"/>
</dbReference>
<evidence type="ECO:0000256" key="1">
    <source>
        <dbReference type="SAM" id="MobiDB-lite"/>
    </source>
</evidence>
<dbReference type="InterPro" id="IPR015943">
    <property type="entry name" value="WD40/YVTN_repeat-like_dom_sf"/>
</dbReference>
<dbReference type="SUPFAM" id="SSF50978">
    <property type="entry name" value="WD40 repeat-like"/>
    <property type="match status" value="1"/>
</dbReference>
<organism evidence="2 3">
    <name type="scientific">Paramuricea clavata</name>
    <name type="common">Red gorgonian</name>
    <name type="synonym">Violescent sea-whip</name>
    <dbReference type="NCBI Taxonomy" id="317549"/>
    <lineage>
        <taxon>Eukaryota</taxon>
        <taxon>Metazoa</taxon>
        <taxon>Cnidaria</taxon>
        <taxon>Anthozoa</taxon>
        <taxon>Octocorallia</taxon>
        <taxon>Malacalcyonacea</taxon>
        <taxon>Plexauridae</taxon>
        <taxon>Paramuricea</taxon>
    </lineage>
</organism>
<dbReference type="AlphaFoldDB" id="A0A7D9JDS4"/>
<feature type="compositionally biased region" description="Acidic residues" evidence="1">
    <location>
        <begin position="37"/>
        <end position="73"/>
    </location>
</feature>
<dbReference type="PANTHER" id="PTHR45532:SF4">
    <property type="entry name" value="WD REPEAT-CONTAINING PROTEIN 55 HOMOLOG"/>
    <property type="match status" value="1"/>
</dbReference>
<dbReference type="PROSITE" id="PS50294">
    <property type="entry name" value="WD_REPEATS_REGION"/>
    <property type="match status" value="1"/>
</dbReference>
<feature type="non-terminal residue" evidence="2">
    <location>
        <position position="678"/>
    </location>
</feature>
<dbReference type="InterPro" id="IPR036322">
    <property type="entry name" value="WD40_repeat_dom_sf"/>
</dbReference>
<accession>A0A7D9JDS4</accession>
<keyword evidence="3" id="KW-1185">Reference proteome</keyword>
<sequence length="678" mass="77052">MTKISRRRKIASWESVKEKIEEMMENVPEHTTALSLPDDDSDDSDDDSDDGGDDGDDDDSDDGNDDDGGDDDGLYGISHPEPVRILLHPNMNDYDTFVTHHGKAKKFYLNLWTVNQKDSQPEKKNTKVQLNYPLKHIVYVPTHRCFVAFATDLTLRVYTTINFMEMSRVETSHSVLCLYHNACRDDVLAGCLGFVMIWKFPHAQSDPMFPTQKIECPAIHPDYWVTWIKVDKLSRQLLLNCEEAIVILDERSYQLKYNFKIDFRHRLPFTSCAFYHPSCYFITGSKDYAVKVWNTSLNQCPLVTSFSGHCNAITALEVDIPHHLVISSSTDKTIRFWCLETFAQTYVLETGEEVHHMELMTSRRLFYQSHEHIRVWNLNHFHTLFTVLGFEIVTSRRVVSRGFPTRLLLQGKDGAIRIVSPSDGTIITTMFPLETLPEGIVDYAYNPREDRLYVVLSSGAILVFNTRTNPCNTYQLWKSDAFDGERVVSASLAESYGVSCITMMNVDEISATAEDEIHHYTLLFAGLNNGHISLVYSNELSMHDTIEAHYGKIALLRASEGLNQGNSLYSAILVSCGEDCELKVWKIVFRNYSAKIISLELWSYVKLLSIPHDMETIGYTIGLAMDNNALMTCRVNPEAEHPARSIHSHRDSLSRSGLLDLECSTSTVEESHSKIITG</sequence>
<feature type="region of interest" description="Disordered" evidence="1">
    <location>
        <begin position="21"/>
        <end position="79"/>
    </location>
</feature>
<evidence type="ECO:0000313" key="3">
    <source>
        <dbReference type="Proteomes" id="UP001152795"/>
    </source>
</evidence>
<name>A0A7D9JDS4_PARCT</name>
<dbReference type="InterPro" id="IPR001680">
    <property type="entry name" value="WD40_rpt"/>
</dbReference>
<evidence type="ECO:0000313" key="2">
    <source>
        <dbReference type="EMBL" id="CAB4027251.1"/>
    </source>
</evidence>
<proteinExistence type="predicted"/>
<comment type="caution">
    <text evidence="2">The sequence shown here is derived from an EMBL/GenBank/DDBJ whole genome shotgun (WGS) entry which is preliminary data.</text>
</comment>
<dbReference type="PROSITE" id="PS50082">
    <property type="entry name" value="WD_REPEATS_2"/>
    <property type="match status" value="1"/>
</dbReference>
<dbReference type="PANTHER" id="PTHR45532">
    <property type="entry name" value="WD REPEAT-CONTAINING PROTEIN 97"/>
    <property type="match status" value="1"/>
</dbReference>
<dbReference type="Proteomes" id="UP001152795">
    <property type="component" value="Unassembled WGS sequence"/>
</dbReference>
<dbReference type="OrthoDB" id="6262491at2759"/>
<gene>
    <name evidence="2" type="ORF">PACLA_8A068258</name>
</gene>
<dbReference type="EMBL" id="CACRXK020014693">
    <property type="protein sequence ID" value="CAB4027251.1"/>
    <property type="molecule type" value="Genomic_DNA"/>
</dbReference>
<protein>
    <submittedName>
        <fullName evidence="2">WD repeat-containing 87</fullName>
    </submittedName>
</protein>
<dbReference type="SMART" id="SM00320">
    <property type="entry name" value="WD40"/>
    <property type="match status" value="3"/>
</dbReference>
<reference evidence="2" key="1">
    <citation type="submission" date="2020-04" db="EMBL/GenBank/DDBJ databases">
        <authorList>
            <person name="Alioto T."/>
            <person name="Alioto T."/>
            <person name="Gomez Garrido J."/>
        </authorList>
    </citation>
    <scope>NUCLEOTIDE SEQUENCE</scope>
    <source>
        <strain evidence="2">A484AB</strain>
    </source>
</reference>